<comment type="caution">
    <text evidence="1">The sequence shown here is derived from an EMBL/GenBank/DDBJ whole genome shotgun (WGS) entry which is preliminary data.</text>
</comment>
<gene>
    <name evidence="1" type="ORF">CVV64_18745</name>
</gene>
<reference evidence="1 2" key="1">
    <citation type="journal article" date="2017" name="ISME J.">
        <title>Potential for microbial H2 and metal transformations associated with novel bacteria and archaea in deep terrestrial subsurface sediments.</title>
        <authorList>
            <person name="Hernsdorf A.W."/>
            <person name="Amano Y."/>
            <person name="Miyakawa K."/>
            <person name="Ise K."/>
            <person name="Suzuki Y."/>
            <person name="Anantharaman K."/>
            <person name="Probst A."/>
            <person name="Burstein D."/>
            <person name="Thomas B.C."/>
            <person name="Banfield J.F."/>
        </authorList>
    </citation>
    <scope>NUCLEOTIDE SEQUENCE [LARGE SCALE GENOMIC DNA]</scope>
    <source>
        <strain evidence="1">HGW-Wallbacteria-1</strain>
    </source>
</reference>
<dbReference type="EMBL" id="PGXC01000046">
    <property type="protein sequence ID" value="PKK88439.1"/>
    <property type="molecule type" value="Genomic_DNA"/>
</dbReference>
<evidence type="ECO:0000313" key="2">
    <source>
        <dbReference type="Proteomes" id="UP000233256"/>
    </source>
</evidence>
<dbReference type="AlphaFoldDB" id="A0A2N1PJD8"/>
<organism evidence="1 2">
    <name type="scientific">Candidatus Wallbacteria bacterium HGW-Wallbacteria-1</name>
    <dbReference type="NCBI Taxonomy" id="2013854"/>
    <lineage>
        <taxon>Bacteria</taxon>
        <taxon>Candidatus Walliibacteriota</taxon>
    </lineage>
</organism>
<dbReference type="Proteomes" id="UP000233256">
    <property type="component" value="Unassembled WGS sequence"/>
</dbReference>
<protein>
    <submittedName>
        <fullName evidence="1">Uncharacterized protein</fullName>
    </submittedName>
</protein>
<sequence>MINHEIINHARKNPPALNRGKILAFNALLNISSYFDRRPINPSYTFQLENCIRVHMAAIMRSMAQPLYIRLSQEEF</sequence>
<accession>A0A2N1PJD8</accession>
<name>A0A2N1PJD8_9BACT</name>
<proteinExistence type="predicted"/>
<evidence type="ECO:0000313" key="1">
    <source>
        <dbReference type="EMBL" id="PKK88439.1"/>
    </source>
</evidence>